<proteinExistence type="predicted"/>
<protein>
    <submittedName>
        <fullName evidence="3">Uncharacterized protein</fullName>
    </submittedName>
</protein>
<accession>A0A3M0J1S9</accession>
<keyword evidence="4" id="KW-1185">Reference proteome</keyword>
<keyword evidence="2" id="KW-0812">Transmembrane</keyword>
<feature type="compositionally biased region" description="Basic and acidic residues" evidence="1">
    <location>
        <begin position="329"/>
        <end position="429"/>
    </location>
</feature>
<name>A0A3M0J1S9_HIRRU</name>
<sequence>MRYSCSSSGVLNGVAREDNAFNRRVQVWCGDVNFRRRRMRYRSDVIIWFSGLPSPFSVVFVLPLTIPSRGIPVSVFGSAQNLVSQRLPWHPLVEAVGEDEAKKPYKYDCLYSENVKPVGALSQAQSTEQRKTELQEKMGQWNKPEEGQQEWKQKLLQWVRNMRMEQGTEHGKASTPCCHLLSLPAITWHLPEPHKFLATPRFLLSFLSSLLPMSQSGMPESSLAPTAAPQCQSFPLPDGGIQPFPFPSYPTPVHASISALRSRMETEEPFGSHIPRARQEVIHQAEQKTAEQALRAEEQYQENQRQLEQLKMEHKKVPAVNRVDGGSWGEERRGEERRGEEEGEERRGEERGEERRGEERERRGEERRGEERRGGGEERRGEERGEERRGEERRGEERRGEERRGEERRGEERRGEERRGGDKWFHELR</sequence>
<comment type="caution">
    <text evidence="3">The sequence shown here is derived from an EMBL/GenBank/DDBJ whole genome shotgun (WGS) entry which is preliminary data.</text>
</comment>
<feature type="transmembrane region" description="Helical" evidence="2">
    <location>
        <begin position="45"/>
        <end position="66"/>
    </location>
</feature>
<dbReference type="AlphaFoldDB" id="A0A3M0J1S9"/>
<evidence type="ECO:0000256" key="1">
    <source>
        <dbReference type="SAM" id="MobiDB-lite"/>
    </source>
</evidence>
<keyword evidence="2" id="KW-0472">Membrane</keyword>
<evidence type="ECO:0000256" key="2">
    <source>
        <dbReference type="SAM" id="Phobius"/>
    </source>
</evidence>
<dbReference type="Proteomes" id="UP000269221">
    <property type="component" value="Unassembled WGS sequence"/>
</dbReference>
<feature type="region of interest" description="Disordered" evidence="1">
    <location>
        <begin position="311"/>
        <end position="429"/>
    </location>
</feature>
<evidence type="ECO:0000313" key="4">
    <source>
        <dbReference type="Proteomes" id="UP000269221"/>
    </source>
</evidence>
<dbReference type="EMBL" id="QRBI01000191">
    <property type="protein sequence ID" value="RMB95007.1"/>
    <property type="molecule type" value="Genomic_DNA"/>
</dbReference>
<reference evidence="3 4" key="1">
    <citation type="submission" date="2018-07" db="EMBL/GenBank/DDBJ databases">
        <title>A high quality draft genome assembly of the barn swallow (H. rustica rustica).</title>
        <authorList>
            <person name="Formenti G."/>
            <person name="Chiara M."/>
            <person name="Poveda L."/>
            <person name="Francoijs K.-J."/>
            <person name="Bonisoli-Alquati A."/>
            <person name="Canova L."/>
            <person name="Gianfranceschi L."/>
            <person name="Horner D.S."/>
            <person name="Saino N."/>
        </authorList>
    </citation>
    <scope>NUCLEOTIDE SEQUENCE [LARGE SCALE GENOMIC DNA]</scope>
    <source>
        <strain evidence="3">Chelidonia</strain>
        <tissue evidence="3">Blood</tissue>
    </source>
</reference>
<gene>
    <name evidence="3" type="ORF">DUI87_28550</name>
</gene>
<evidence type="ECO:0000313" key="3">
    <source>
        <dbReference type="EMBL" id="RMB95007.1"/>
    </source>
</evidence>
<organism evidence="3 4">
    <name type="scientific">Hirundo rustica rustica</name>
    <dbReference type="NCBI Taxonomy" id="333673"/>
    <lineage>
        <taxon>Eukaryota</taxon>
        <taxon>Metazoa</taxon>
        <taxon>Chordata</taxon>
        <taxon>Craniata</taxon>
        <taxon>Vertebrata</taxon>
        <taxon>Euteleostomi</taxon>
        <taxon>Archelosauria</taxon>
        <taxon>Archosauria</taxon>
        <taxon>Dinosauria</taxon>
        <taxon>Saurischia</taxon>
        <taxon>Theropoda</taxon>
        <taxon>Coelurosauria</taxon>
        <taxon>Aves</taxon>
        <taxon>Neognathae</taxon>
        <taxon>Neoaves</taxon>
        <taxon>Telluraves</taxon>
        <taxon>Australaves</taxon>
        <taxon>Passeriformes</taxon>
        <taxon>Sylvioidea</taxon>
        <taxon>Hirundinidae</taxon>
        <taxon>Hirundo</taxon>
    </lineage>
</organism>
<keyword evidence="2" id="KW-1133">Transmembrane helix</keyword>